<proteinExistence type="predicted"/>
<dbReference type="EMBL" id="CAXAMN010023373">
    <property type="protein sequence ID" value="CAK9077266.1"/>
    <property type="molecule type" value="Genomic_DNA"/>
</dbReference>
<dbReference type="Proteomes" id="UP001642484">
    <property type="component" value="Unassembled WGS sequence"/>
</dbReference>
<protein>
    <recommendedName>
        <fullName evidence="5">HMG box domain-containing protein</fullName>
    </recommendedName>
</protein>
<accession>A0ABP0PRJ5</accession>
<dbReference type="EMBL" id="CAXAMN010023384">
    <property type="protein sequence ID" value="CAK9077345.1"/>
    <property type="molecule type" value="Genomic_DNA"/>
</dbReference>
<organism evidence="3 4">
    <name type="scientific">Durusdinium trenchii</name>
    <dbReference type="NCBI Taxonomy" id="1381693"/>
    <lineage>
        <taxon>Eukaryota</taxon>
        <taxon>Sar</taxon>
        <taxon>Alveolata</taxon>
        <taxon>Dinophyceae</taxon>
        <taxon>Suessiales</taxon>
        <taxon>Symbiodiniaceae</taxon>
        <taxon>Durusdinium</taxon>
    </lineage>
</organism>
<keyword evidence="4" id="KW-1185">Reference proteome</keyword>
<evidence type="ECO:0000313" key="2">
    <source>
        <dbReference type="EMBL" id="CAK9077266.1"/>
    </source>
</evidence>
<gene>
    <name evidence="2" type="ORF">CCMP2556_LOCUS38094</name>
    <name evidence="3" type="ORF">CCMP2556_LOCUS38129</name>
</gene>
<evidence type="ECO:0000313" key="4">
    <source>
        <dbReference type="Proteomes" id="UP001642484"/>
    </source>
</evidence>
<sequence length="120" mass="13751">MRSVYWAFISETKQRLQAENPTLSKTMVLEMARTEWKGHPARIEQMKNMSHSELSRRRLVPATRTRKSKPSSAEAPVQEKALEPEPPCEEASNEDEPDNEDDEDHDEGASDQDQVVDEID</sequence>
<reference evidence="3 4" key="1">
    <citation type="submission" date="2024-02" db="EMBL/GenBank/DDBJ databases">
        <authorList>
            <person name="Chen Y."/>
            <person name="Shah S."/>
            <person name="Dougan E. K."/>
            <person name="Thang M."/>
            <person name="Chan C."/>
        </authorList>
    </citation>
    <scope>NUCLEOTIDE SEQUENCE [LARGE SCALE GENOMIC DNA]</scope>
</reference>
<feature type="compositionally biased region" description="Acidic residues" evidence="1">
    <location>
        <begin position="86"/>
        <end position="120"/>
    </location>
</feature>
<comment type="caution">
    <text evidence="3">The sequence shown here is derived from an EMBL/GenBank/DDBJ whole genome shotgun (WGS) entry which is preliminary data.</text>
</comment>
<evidence type="ECO:0008006" key="5">
    <source>
        <dbReference type="Google" id="ProtNLM"/>
    </source>
</evidence>
<feature type="region of interest" description="Disordered" evidence="1">
    <location>
        <begin position="43"/>
        <end position="120"/>
    </location>
</feature>
<evidence type="ECO:0000313" key="3">
    <source>
        <dbReference type="EMBL" id="CAK9077345.1"/>
    </source>
</evidence>
<name>A0ABP0PRJ5_9DINO</name>
<evidence type="ECO:0000256" key="1">
    <source>
        <dbReference type="SAM" id="MobiDB-lite"/>
    </source>
</evidence>